<dbReference type="EC" id="2.5.1.145" evidence="7"/>
<feature type="compositionally biased region" description="Low complexity" evidence="8">
    <location>
        <begin position="289"/>
        <end position="315"/>
    </location>
</feature>
<dbReference type="PROSITE" id="PS01311">
    <property type="entry name" value="LGT"/>
    <property type="match status" value="1"/>
</dbReference>
<evidence type="ECO:0000256" key="6">
    <source>
        <dbReference type="ARBA" id="ARBA00023136"/>
    </source>
</evidence>
<evidence type="ECO:0000256" key="1">
    <source>
        <dbReference type="ARBA" id="ARBA00007150"/>
    </source>
</evidence>
<comment type="pathway">
    <text evidence="7">Protein modification; lipoprotein biosynthesis (diacylglyceryl transfer).</text>
</comment>
<feature type="transmembrane region" description="Helical" evidence="7">
    <location>
        <begin position="211"/>
        <end position="229"/>
    </location>
</feature>
<dbReference type="RefSeq" id="WP_126703433.1">
    <property type="nucleotide sequence ID" value="NZ_CP034593.1"/>
</dbReference>
<feature type="compositionally biased region" description="Basic and acidic residues" evidence="8">
    <location>
        <begin position="347"/>
        <end position="358"/>
    </location>
</feature>
<keyword evidence="5 7" id="KW-1133">Transmembrane helix</keyword>
<dbReference type="GO" id="GO:0042158">
    <property type="term" value="P:lipoprotein biosynthetic process"/>
    <property type="evidence" value="ECO:0007669"/>
    <property type="project" value="UniProtKB-UniRule"/>
</dbReference>
<keyword evidence="9" id="KW-0328">Glycosyltransferase</keyword>
<feature type="region of interest" description="Disordered" evidence="8">
    <location>
        <begin position="271"/>
        <end position="358"/>
    </location>
</feature>
<reference evidence="9 10" key="1">
    <citation type="submission" date="2018-12" db="EMBL/GenBank/DDBJ databases">
        <title>Complete genome sequence of Flaviflexus sp. H23T48.</title>
        <authorList>
            <person name="Bae J.-W."/>
            <person name="Lee J.-Y."/>
        </authorList>
    </citation>
    <scope>NUCLEOTIDE SEQUENCE [LARGE SCALE GENOMIC DNA]</scope>
    <source>
        <strain evidence="9 10">H23T48</strain>
    </source>
</reference>
<dbReference type="GO" id="GO:0008961">
    <property type="term" value="F:phosphatidylglycerol-prolipoprotein diacylglyceryl transferase activity"/>
    <property type="evidence" value="ECO:0007669"/>
    <property type="project" value="UniProtKB-UniRule"/>
</dbReference>
<keyword evidence="2 7" id="KW-1003">Cell membrane</keyword>
<feature type="transmembrane region" description="Helical" evidence="7">
    <location>
        <begin position="182"/>
        <end position="199"/>
    </location>
</feature>
<feature type="transmembrane region" description="Helical" evidence="7">
    <location>
        <begin position="94"/>
        <end position="115"/>
    </location>
</feature>
<feature type="binding site" evidence="7">
    <location>
        <position position="141"/>
    </location>
    <ligand>
        <name>a 1,2-diacyl-sn-glycero-3-phospho-(1'-sn-glycerol)</name>
        <dbReference type="ChEBI" id="CHEBI:64716"/>
    </ligand>
</feature>
<keyword evidence="6 7" id="KW-0472">Membrane</keyword>
<dbReference type="PANTHER" id="PTHR30589">
    <property type="entry name" value="PROLIPOPROTEIN DIACYLGLYCERYL TRANSFERASE"/>
    <property type="match status" value="1"/>
</dbReference>
<feature type="compositionally biased region" description="Acidic residues" evidence="8">
    <location>
        <begin position="316"/>
        <end position="327"/>
    </location>
</feature>
<dbReference type="Pfam" id="PF01790">
    <property type="entry name" value="LGT"/>
    <property type="match status" value="1"/>
</dbReference>
<evidence type="ECO:0000256" key="3">
    <source>
        <dbReference type="ARBA" id="ARBA00022679"/>
    </source>
</evidence>
<dbReference type="EMBL" id="CP034593">
    <property type="protein sequence ID" value="AZQ76625.1"/>
    <property type="molecule type" value="Genomic_DNA"/>
</dbReference>
<evidence type="ECO:0000313" key="9">
    <source>
        <dbReference type="EMBL" id="AZQ76625.1"/>
    </source>
</evidence>
<keyword evidence="9" id="KW-0449">Lipoprotein</keyword>
<keyword evidence="3 7" id="KW-0808">Transferase</keyword>
<evidence type="ECO:0000256" key="7">
    <source>
        <dbReference type="HAMAP-Rule" id="MF_01147"/>
    </source>
</evidence>
<evidence type="ECO:0000256" key="5">
    <source>
        <dbReference type="ARBA" id="ARBA00022989"/>
    </source>
</evidence>
<comment type="similarity">
    <text evidence="1 7">Belongs to the Lgt family.</text>
</comment>
<dbReference type="GO" id="GO:0005886">
    <property type="term" value="C:plasma membrane"/>
    <property type="evidence" value="ECO:0007669"/>
    <property type="project" value="UniProtKB-SubCell"/>
</dbReference>
<comment type="subcellular location">
    <subcellularLocation>
        <location evidence="7">Cell membrane</location>
        <topology evidence="7">Multi-pass membrane protein</topology>
    </subcellularLocation>
</comment>
<keyword evidence="10" id="KW-1185">Reference proteome</keyword>
<evidence type="ECO:0000313" key="10">
    <source>
        <dbReference type="Proteomes" id="UP000280344"/>
    </source>
</evidence>
<accession>A0A3Q9G3N1</accession>
<evidence type="ECO:0000256" key="4">
    <source>
        <dbReference type="ARBA" id="ARBA00022692"/>
    </source>
</evidence>
<dbReference type="KEGG" id="flh:EJ997_03975"/>
<comment type="function">
    <text evidence="7">Catalyzes the transfer of the diacylglyceryl group from phosphatidylglycerol to the sulfhydryl group of the N-terminal cysteine of a prolipoprotein, the first step in the formation of mature lipoproteins.</text>
</comment>
<sequence length="358" mass="39025">MLSLSIPSPSEGVWMIGPLPLRAYAIAILIGIVVAWWVLEKRYRRKGGPAEVSLDVAVWMVVFGIVGARLYHIFTTPDPYFGENGDLTKIFRVWEGGLGIWGAVALGAVGAWIGLKRRGLRIAPFADALAPGMLLAQAIGRLGNYFNQELYGKPTDLPWGLEIDPENIVGGYPDGTLFHPTFLYELIWCLIGAVALVALERKFNLRGGQTFWAYIMIYTLGRVWIENLRIDEAEMVLGLRLNVWTSIIIFALAAVMFAWRTKVVRERDDADDIYLPGHGPQTDPDADSADSAASAESASSAEGATATSADSPTESSDSDNSEAEAFGESDRSAKNAAKHRASSATRAEAKDENTETEK</sequence>
<comment type="catalytic activity">
    <reaction evidence="7">
        <text>L-cysteinyl-[prolipoprotein] + a 1,2-diacyl-sn-glycero-3-phospho-(1'-sn-glycerol) = an S-1,2-diacyl-sn-glyceryl-L-cysteinyl-[prolipoprotein] + sn-glycerol 1-phosphate + H(+)</text>
        <dbReference type="Rhea" id="RHEA:56712"/>
        <dbReference type="Rhea" id="RHEA-COMP:14679"/>
        <dbReference type="Rhea" id="RHEA-COMP:14680"/>
        <dbReference type="ChEBI" id="CHEBI:15378"/>
        <dbReference type="ChEBI" id="CHEBI:29950"/>
        <dbReference type="ChEBI" id="CHEBI:57685"/>
        <dbReference type="ChEBI" id="CHEBI:64716"/>
        <dbReference type="ChEBI" id="CHEBI:140658"/>
        <dbReference type="EC" id="2.5.1.145"/>
    </reaction>
</comment>
<dbReference type="InterPro" id="IPR001640">
    <property type="entry name" value="Lgt"/>
</dbReference>
<dbReference type="UniPathway" id="UPA00664"/>
<feature type="transmembrane region" description="Helical" evidence="7">
    <location>
        <begin position="20"/>
        <end position="40"/>
    </location>
</feature>
<name>A0A3Q9G3N1_9ACTO</name>
<feature type="transmembrane region" description="Helical" evidence="7">
    <location>
        <begin position="241"/>
        <end position="259"/>
    </location>
</feature>
<organism evidence="9 10">
    <name type="scientific">Flaviflexus ciconiae</name>
    <dbReference type="NCBI Taxonomy" id="2496867"/>
    <lineage>
        <taxon>Bacteria</taxon>
        <taxon>Bacillati</taxon>
        <taxon>Actinomycetota</taxon>
        <taxon>Actinomycetes</taxon>
        <taxon>Actinomycetales</taxon>
        <taxon>Actinomycetaceae</taxon>
        <taxon>Flaviflexus</taxon>
    </lineage>
</organism>
<feature type="transmembrane region" description="Helical" evidence="7">
    <location>
        <begin position="52"/>
        <end position="74"/>
    </location>
</feature>
<keyword evidence="4 7" id="KW-0812">Transmembrane</keyword>
<dbReference type="NCBIfam" id="TIGR00544">
    <property type="entry name" value="lgt"/>
    <property type="match status" value="1"/>
</dbReference>
<evidence type="ECO:0000256" key="2">
    <source>
        <dbReference type="ARBA" id="ARBA00022475"/>
    </source>
</evidence>
<evidence type="ECO:0000256" key="8">
    <source>
        <dbReference type="SAM" id="MobiDB-lite"/>
    </source>
</evidence>
<dbReference type="PANTHER" id="PTHR30589:SF0">
    <property type="entry name" value="PHOSPHATIDYLGLYCEROL--PROLIPOPROTEIN DIACYLGLYCERYL TRANSFERASE"/>
    <property type="match status" value="1"/>
</dbReference>
<protein>
    <recommendedName>
        <fullName evidence="7">Phosphatidylglycerol--prolipoprotein diacylglyceryl transferase</fullName>
        <ecNumber evidence="7">2.5.1.145</ecNumber>
    </recommendedName>
</protein>
<gene>
    <name evidence="7" type="primary">lgt</name>
    <name evidence="9" type="ORF">EJ997_03975</name>
</gene>
<dbReference type="AlphaFoldDB" id="A0A3Q9G3N1"/>
<dbReference type="Proteomes" id="UP000280344">
    <property type="component" value="Chromosome"/>
</dbReference>
<dbReference type="HAMAP" id="MF_01147">
    <property type="entry name" value="Lgt"/>
    <property type="match status" value="1"/>
</dbReference>
<proteinExistence type="inferred from homology"/>
<dbReference type="OrthoDB" id="871140at2"/>
<feature type="transmembrane region" description="Helical" evidence="7">
    <location>
        <begin position="122"/>
        <end position="140"/>
    </location>
</feature>